<sequence>MSEDILKPMKIEDSVPVKRNTSDCYLSLLKEEIKEIKSKFEANNRQYDVQDLVRLTENSMNILRREEMSRRQAGYENCMKNESDSVYFDLELERMKLEKTIGLNTFLMAYRKMIDILNGNTQMDSEKEMITSGSATYVLPKEEYSGDYRKEMERMWTTIIEAFGAKQQYIPDTWECAVRESVYY</sequence>
<evidence type="ECO:0000313" key="1">
    <source>
        <dbReference type="EMBL" id="KAL0277008.1"/>
    </source>
</evidence>
<comment type="caution">
    <text evidence="1">The sequence shown here is derived from an EMBL/GenBank/DDBJ whole genome shotgun (WGS) entry which is preliminary data.</text>
</comment>
<reference evidence="1" key="1">
    <citation type="journal article" date="2024" name="Gigascience">
        <title>Chromosome-level genome of the poultry shaft louse Menopon gallinae provides insight into the host-switching and adaptive evolution of parasitic lice.</title>
        <authorList>
            <person name="Xu Y."/>
            <person name="Ma L."/>
            <person name="Liu S."/>
            <person name="Liang Y."/>
            <person name="Liu Q."/>
            <person name="He Z."/>
            <person name="Tian L."/>
            <person name="Duan Y."/>
            <person name="Cai W."/>
            <person name="Li H."/>
            <person name="Song F."/>
        </authorList>
    </citation>
    <scope>NUCLEOTIDE SEQUENCE</scope>
    <source>
        <strain evidence="1">Cailab_2023a</strain>
    </source>
</reference>
<gene>
    <name evidence="1" type="ORF">PYX00_004442</name>
</gene>
<dbReference type="AlphaFoldDB" id="A0AAW2I5P4"/>
<name>A0AAW2I5P4_9NEOP</name>
<dbReference type="EMBL" id="JARGDH010000002">
    <property type="protein sequence ID" value="KAL0277008.1"/>
    <property type="molecule type" value="Genomic_DNA"/>
</dbReference>
<organism evidence="1">
    <name type="scientific">Menopon gallinae</name>
    <name type="common">poultry shaft louse</name>
    <dbReference type="NCBI Taxonomy" id="328185"/>
    <lineage>
        <taxon>Eukaryota</taxon>
        <taxon>Metazoa</taxon>
        <taxon>Ecdysozoa</taxon>
        <taxon>Arthropoda</taxon>
        <taxon>Hexapoda</taxon>
        <taxon>Insecta</taxon>
        <taxon>Pterygota</taxon>
        <taxon>Neoptera</taxon>
        <taxon>Paraneoptera</taxon>
        <taxon>Psocodea</taxon>
        <taxon>Troctomorpha</taxon>
        <taxon>Phthiraptera</taxon>
        <taxon>Amblycera</taxon>
        <taxon>Menoponidae</taxon>
        <taxon>Menopon</taxon>
    </lineage>
</organism>
<accession>A0AAW2I5P4</accession>
<protein>
    <submittedName>
        <fullName evidence="1">Uncharacterized protein</fullName>
    </submittedName>
</protein>
<proteinExistence type="predicted"/>